<feature type="region of interest" description="Disordered" evidence="1">
    <location>
        <begin position="286"/>
        <end position="380"/>
    </location>
</feature>
<dbReference type="RefSeq" id="XP_014172337.1">
    <property type="nucleotide sequence ID" value="XM_014316862.1"/>
</dbReference>
<dbReference type="InParanoid" id="F0XHE9"/>
<feature type="domain" description="DUF7614" evidence="2">
    <location>
        <begin position="498"/>
        <end position="632"/>
    </location>
</feature>
<dbReference type="InterPro" id="IPR056033">
    <property type="entry name" value="DUF7614"/>
</dbReference>
<evidence type="ECO:0000259" key="2">
    <source>
        <dbReference type="Pfam" id="PF24589"/>
    </source>
</evidence>
<feature type="region of interest" description="Disordered" evidence="1">
    <location>
        <begin position="143"/>
        <end position="163"/>
    </location>
</feature>
<feature type="compositionally biased region" description="Low complexity" evidence="1">
    <location>
        <begin position="207"/>
        <end position="223"/>
    </location>
</feature>
<keyword evidence="4" id="KW-1185">Reference proteome</keyword>
<feature type="compositionally biased region" description="Basic and acidic residues" evidence="1">
    <location>
        <begin position="29"/>
        <end position="39"/>
    </location>
</feature>
<accession>F0XHE9</accession>
<proteinExistence type="predicted"/>
<reference evidence="3 4" key="1">
    <citation type="journal article" date="2011" name="Proc. Natl. Acad. Sci. U.S.A.">
        <title>Genome and transcriptome analyses of the mountain pine beetle-fungal symbiont Grosmannia clavigera, a lodgepole pine pathogen.</title>
        <authorList>
            <person name="DiGuistini S."/>
            <person name="Wang Y."/>
            <person name="Liao N.Y."/>
            <person name="Taylor G."/>
            <person name="Tanguay P."/>
            <person name="Feau N."/>
            <person name="Henrissat B."/>
            <person name="Chan S.K."/>
            <person name="Hesse-Orce U."/>
            <person name="Alamouti S.M."/>
            <person name="Tsui C.K.M."/>
            <person name="Docking R.T."/>
            <person name="Levasseur A."/>
            <person name="Haridas S."/>
            <person name="Robertson G."/>
            <person name="Birol I."/>
            <person name="Holt R.A."/>
            <person name="Marra M.A."/>
            <person name="Hamelin R.C."/>
            <person name="Hirst M."/>
            <person name="Jones S.J.M."/>
            <person name="Bohlmann J."/>
            <person name="Breuil C."/>
        </authorList>
    </citation>
    <scope>NUCLEOTIDE SEQUENCE [LARGE SCALE GENOMIC DNA]</scope>
    <source>
        <strain evidence="4">kw1407 / UAMH 11150</strain>
    </source>
</reference>
<dbReference type="STRING" id="655863.F0XHE9"/>
<feature type="region of interest" description="Disordered" evidence="1">
    <location>
        <begin position="193"/>
        <end position="248"/>
    </location>
</feature>
<evidence type="ECO:0000313" key="4">
    <source>
        <dbReference type="Proteomes" id="UP000007796"/>
    </source>
</evidence>
<evidence type="ECO:0000313" key="3">
    <source>
        <dbReference type="EMBL" id="EFX02855.1"/>
    </source>
</evidence>
<dbReference type="Proteomes" id="UP000007796">
    <property type="component" value="Unassembled WGS sequence"/>
</dbReference>
<dbReference type="Pfam" id="PF24589">
    <property type="entry name" value="DUF7614"/>
    <property type="match status" value="1"/>
</dbReference>
<feature type="compositionally biased region" description="Low complexity" evidence="1">
    <location>
        <begin position="103"/>
        <end position="125"/>
    </location>
</feature>
<organism evidence="4">
    <name type="scientific">Grosmannia clavigera (strain kw1407 / UAMH 11150)</name>
    <name type="common">Blue stain fungus</name>
    <name type="synonym">Graphiocladiella clavigera</name>
    <dbReference type="NCBI Taxonomy" id="655863"/>
    <lineage>
        <taxon>Eukaryota</taxon>
        <taxon>Fungi</taxon>
        <taxon>Dikarya</taxon>
        <taxon>Ascomycota</taxon>
        <taxon>Pezizomycotina</taxon>
        <taxon>Sordariomycetes</taxon>
        <taxon>Sordariomycetidae</taxon>
        <taxon>Ophiostomatales</taxon>
        <taxon>Ophiostomataceae</taxon>
        <taxon>Leptographium</taxon>
    </lineage>
</organism>
<sequence>MDRDHGTAPTPGPEDNRSRKGRLMGKLFGGRDRKVSNELRGDDAELNAFLHGTSNSPSPLAASTGTTFDTFQVTHSTPPQLAKLDTQYVSRYPNALPVDRGNSSQQSLPSSQQSRSPPPSYSVSKSAKRNRKGLVVRFADSYPDIIGEGGDETEAPPMEIGKRRRARAAKLAVSPLLGMHSLARGIPTEAQPATLPIRSPLPGPPTSQRSILQQSQLESQQPAAQPPLRPQQSYLRPSPDDDSFLPRPLRRTQTGFSAISVPRRSFIEVHQAEMREAEGRALANALRAGVSPPSSPEVEQKRPPSPSRRSPAKGTPPLLPPPRHPEHRGPINRFEFDPTSPSAASPLQRMRSERHRPLARDPSPASDSPPTPAVERPYNAFRRDAIGSVSVKDRGAYALANAPRAMQDTYDAAQSASDEAFTLFVTRMRHLFELFRLHSETPDAVDVGGAGAGGRWGRELAEGLGAVGAGVTCRVLRFPTVADLHAVQAAITGYEVVFDGMAATFAIARRRMVVPIHKKWEAGTTRIQVVVQPDTKVTQLLAFFQDFHYGQCMGFVLKGTDVFEAFSRSGKAGLKIDDAKFPLPRMRTGDSGANGSKEGGSDFDETAFVCLDMPDLPGEHDDISILFQEEAGKLTTALKFPSVTHALTMSRTRSAGGVSSRTSAKHSYEQETLRSKGSGCVFGFLHLSIIDTLERDTEGKGPAASMSISMFNGLPIFRAGVFGVMQRSKCLYIGVTGHQ</sequence>
<dbReference type="AlphaFoldDB" id="F0XHE9"/>
<dbReference type="HOGENOM" id="CLU_375540_0_0_1"/>
<gene>
    <name evidence="3" type="ORF">CMQ_2784</name>
</gene>
<protein>
    <recommendedName>
        <fullName evidence="2">DUF7614 domain-containing protein</fullName>
    </recommendedName>
</protein>
<evidence type="ECO:0000256" key="1">
    <source>
        <dbReference type="SAM" id="MobiDB-lite"/>
    </source>
</evidence>
<dbReference type="EMBL" id="GL629769">
    <property type="protein sequence ID" value="EFX02855.1"/>
    <property type="molecule type" value="Genomic_DNA"/>
</dbReference>
<feature type="region of interest" description="Disordered" evidence="1">
    <location>
        <begin position="1"/>
        <end position="39"/>
    </location>
</feature>
<dbReference type="GeneID" id="25975811"/>
<name>F0XHE9_GROCL</name>
<dbReference type="eggNOG" id="ENOG502SJP4">
    <property type="taxonomic scope" value="Eukaryota"/>
</dbReference>
<dbReference type="OrthoDB" id="4356615at2759"/>
<feature type="region of interest" description="Disordered" evidence="1">
    <location>
        <begin position="94"/>
        <end position="129"/>
    </location>
</feature>